<feature type="compositionally biased region" description="Basic and acidic residues" evidence="1">
    <location>
        <begin position="1"/>
        <end position="12"/>
    </location>
</feature>
<dbReference type="AlphaFoldDB" id="A0AAV4KSU9"/>
<feature type="compositionally biased region" description="Basic and acidic residues" evidence="1">
    <location>
        <begin position="19"/>
        <end position="30"/>
    </location>
</feature>
<feature type="region of interest" description="Disordered" evidence="1">
    <location>
        <begin position="1"/>
        <end position="30"/>
    </location>
</feature>
<organism evidence="2 3">
    <name type="scientific">Streptomyces cinereoruber</name>
    <dbReference type="NCBI Taxonomy" id="67260"/>
    <lineage>
        <taxon>Bacteria</taxon>
        <taxon>Bacillati</taxon>
        <taxon>Actinomycetota</taxon>
        <taxon>Actinomycetes</taxon>
        <taxon>Kitasatosporales</taxon>
        <taxon>Streptomycetaceae</taxon>
        <taxon>Streptomyces</taxon>
    </lineage>
</organism>
<comment type="caution">
    <text evidence="2">The sequence shown here is derived from an EMBL/GenBank/DDBJ whole genome shotgun (WGS) entry which is preliminary data.</text>
</comment>
<gene>
    <name evidence="2" type="ORF">GCM10010497_58190</name>
</gene>
<protein>
    <submittedName>
        <fullName evidence="2">Uncharacterized protein</fullName>
    </submittedName>
</protein>
<name>A0AAV4KSU9_9ACTN</name>
<evidence type="ECO:0000256" key="1">
    <source>
        <dbReference type="SAM" id="MobiDB-lite"/>
    </source>
</evidence>
<proteinExistence type="predicted"/>
<reference evidence="2 3" key="1">
    <citation type="journal article" date="2014" name="Int. J. Syst. Evol. Microbiol.">
        <title>Complete genome sequence of Corynebacterium casei LMG S-19264T (=DSM 44701T), isolated from a smear-ripened cheese.</title>
        <authorList>
            <consortium name="US DOE Joint Genome Institute (JGI-PGF)"/>
            <person name="Walter F."/>
            <person name="Albersmeier A."/>
            <person name="Kalinowski J."/>
            <person name="Ruckert C."/>
        </authorList>
    </citation>
    <scope>NUCLEOTIDE SEQUENCE [LARGE SCALE GENOMIC DNA]</scope>
    <source>
        <strain evidence="2 3">JCM 4205</strain>
    </source>
</reference>
<evidence type="ECO:0000313" key="3">
    <source>
        <dbReference type="Proteomes" id="UP000642014"/>
    </source>
</evidence>
<dbReference type="Proteomes" id="UP000642014">
    <property type="component" value="Unassembled WGS sequence"/>
</dbReference>
<sequence length="124" mass="13868">MREHRARGREEAVLAGRGGELREARSEDEPALHVARHHPVVFQCHGETMCRGSCESRRRDQSCEGGRTGLQGAQDKGCLVENAYAARVVHATIFASHSVKRKFNFPRNLSLWWGGRTTARETGL</sequence>
<evidence type="ECO:0000313" key="2">
    <source>
        <dbReference type="EMBL" id="GGR47044.1"/>
    </source>
</evidence>
<accession>A0AAV4KSU9</accession>
<dbReference type="EMBL" id="BMSJ01000013">
    <property type="protein sequence ID" value="GGR47044.1"/>
    <property type="molecule type" value="Genomic_DNA"/>
</dbReference>